<proteinExistence type="predicted"/>
<organism evidence="1">
    <name type="scientific">viral metagenome</name>
    <dbReference type="NCBI Taxonomy" id="1070528"/>
    <lineage>
        <taxon>unclassified sequences</taxon>
        <taxon>metagenomes</taxon>
        <taxon>organismal metagenomes</taxon>
    </lineage>
</organism>
<protein>
    <submittedName>
        <fullName evidence="1">Uncharacterized protein</fullName>
    </submittedName>
</protein>
<sequence length="255" mass="30433">MSNFNFKKNWEKLCMPVMRTERIQTAIKKGVIGFLKNSKNGYIEGKLSDEQRGLEYTNKKEYKKILREKETECIDIFNKGRWKYIKREYPIYYARGDAICDIEEEIEERVTKLLMENGVLKKDENDTIDFTKIYESVEFSGLEEDLMYDYFGSEKYEQYQKYKNSVSEPYMNIERDKDYRYYCLWGGCHWYNTSFGIELARMVMPNINWKLIEGDVHTTVVSDDEKLVFDILYYDEKDTVTYGGNAAVRDATRIE</sequence>
<dbReference type="AlphaFoldDB" id="A0A6C0HP21"/>
<dbReference type="EMBL" id="MN739997">
    <property type="protein sequence ID" value="QHT82137.1"/>
    <property type="molecule type" value="Genomic_DNA"/>
</dbReference>
<reference evidence="1" key="1">
    <citation type="journal article" date="2020" name="Nature">
        <title>Giant virus diversity and host interactions through global metagenomics.</title>
        <authorList>
            <person name="Schulz F."/>
            <person name="Roux S."/>
            <person name="Paez-Espino D."/>
            <person name="Jungbluth S."/>
            <person name="Walsh D.A."/>
            <person name="Denef V.J."/>
            <person name="McMahon K.D."/>
            <person name="Konstantinidis K.T."/>
            <person name="Eloe-Fadrosh E.A."/>
            <person name="Kyrpides N.C."/>
            <person name="Woyke T."/>
        </authorList>
    </citation>
    <scope>NUCLEOTIDE SEQUENCE</scope>
    <source>
        <strain evidence="1">GVMAG-M-3300023184-161</strain>
    </source>
</reference>
<accession>A0A6C0HP21</accession>
<name>A0A6C0HP21_9ZZZZ</name>
<evidence type="ECO:0000313" key="1">
    <source>
        <dbReference type="EMBL" id="QHT82137.1"/>
    </source>
</evidence>